<dbReference type="Gene3D" id="1.20.58.1700">
    <property type="match status" value="1"/>
</dbReference>
<dbReference type="NCBIfam" id="TIGR02713">
    <property type="entry name" value="allophanate_hyd"/>
    <property type="match status" value="1"/>
</dbReference>
<dbReference type="PANTHER" id="PTHR11895">
    <property type="entry name" value="TRANSAMIDASE"/>
    <property type="match status" value="1"/>
</dbReference>
<gene>
    <name evidence="3" type="ORF">Val02_73240</name>
</gene>
<keyword evidence="4" id="KW-1185">Reference proteome</keyword>
<keyword evidence="3" id="KW-0378">Hydrolase</keyword>
<reference evidence="3" key="1">
    <citation type="submission" date="2021-01" db="EMBL/GenBank/DDBJ databases">
        <title>Whole genome shotgun sequence of Virgisporangium aliadipatigenens NBRC 105644.</title>
        <authorList>
            <person name="Komaki H."/>
            <person name="Tamura T."/>
        </authorList>
    </citation>
    <scope>NUCLEOTIDE SEQUENCE</scope>
    <source>
        <strain evidence="3">NBRC 105644</strain>
    </source>
</reference>
<dbReference type="GO" id="GO:0016787">
    <property type="term" value="F:hydrolase activity"/>
    <property type="evidence" value="ECO:0007669"/>
    <property type="project" value="UniProtKB-KW"/>
</dbReference>
<comment type="caution">
    <text evidence="3">The sequence shown here is derived from an EMBL/GenBank/DDBJ whole genome shotgun (WGS) entry which is preliminary data.</text>
</comment>
<evidence type="ECO:0000313" key="3">
    <source>
        <dbReference type="EMBL" id="GIJ50438.1"/>
    </source>
</evidence>
<feature type="domain" description="Allophanate hydrolase C-terminal" evidence="2">
    <location>
        <begin position="454"/>
        <end position="570"/>
    </location>
</feature>
<dbReference type="InterPro" id="IPR023631">
    <property type="entry name" value="Amidase_dom"/>
</dbReference>
<sequence length="575" mass="59061">MTDLQFASLGGPDAADVIRTAYARDAPHVWTHRRPLDDVLRDLESAPNGPLYGIPFSVKDNIDVAGLPTTAACPDFAYVPAVSAPVVDRLLAAGAILVGKNNLDQFATGLTGTRSPYGACATPFDARYISGGSSSGSAVAVAAGLVGFSIGTDTAGSGRVPAALCNVVGLKPSRGLVSTRGIVPACPSLDCPSVFALNVGDAAAVLAVIEGQDPGDPWSVARPPSTVEDVSLSNVRLGVPREREFGGDREHAAAYAGALARLSGLGATLVPIDLEPFLAAGRLLYGPWVAERWTGLGDFVTAHPGSVHPVTRQVLSAARNYSAAEAFGAMHRLRELRARTEPVWADIDALALPTVPTTYTIAEVHANPVRSNAFLGYYTHFANLLDLAALAVPAAFTPNGLPVGLSFLAPAGRDGFLAGIGAVFHAATGLTTGATGHALAPAAPPAAGNDGAVLAVVGAHRRGQPLHHQLLARGAVLIGIDRTAPCYRMFQMGDRPGLVRVSDGGAGVEVELYRVAAADLGELLVRIPAPLGLGSVTLADGRTVVGFLAESYAVAGRPDITGYGSWPAYLSAAVP</sequence>
<organism evidence="3 4">
    <name type="scientific">Virgisporangium aliadipatigenens</name>
    <dbReference type="NCBI Taxonomy" id="741659"/>
    <lineage>
        <taxon>Bacteria</taxon>
        <taxon>Bacillati</taxon>
        <taxon>Actinomycetota</taxon>
        <taxon>Actinomycetes</taxon>
        <taxon>Micromonosporales</taxon>
        <taxon>Micromonosporaceae</taxon>
        <taxon>Virgisporangium</taxon>
    </lineage>
</organism>
<dbReference type="NCBIfam" id="NF006043">
    <property type="entry name" value="PRK08186.1"/>
    <property type="match status" value="1"/>
</dbReference>
<dbReference type="EMBL" id="BOPF01000036">
    <property type="protein sequence ID" value="GIJ50438.1"/>
    <property type="molecule type" value="Genomic_DNA"/>
</dbReference>
<dbReference type="PANTHER" id="PTHR11895:SF169">
    <property type="entry name" value="GLUTAMYL-TRNA(GLN) AMIDOTRANSFERASE"/>
    <property type="match status" value="1"/>
</dbReference>
<name>A0A8J3YVF1_9ACTN</name>
<dbReference type="InterPro" id="IPR014085">
    <property type="entry name" value="Allophanate_hydrolase"/>
</dbReference>
<proteinExistence type="predicted"/>
<dbReference type="Pfam" id="PF21986">
    <property type="entry name" value="AH_C"/>
    <property type="match status" value="1"/>
</dbReference>
<dbReference type="Proteomes" id="UP000619260">
    <property type="component" value="Unassembled WGS sequence"/>
</dbReference>
<evidence type="ECO:0000259" key="2">
    <source>
        <dbReference type="Pfam" id="PF21986"/>
    </source>
</evidence>
<accession>A0A8J3YVF1</accession>
<dbReference type="InterPro" id="IPR036928">
    <property type="entry name" value="AS_sf"/>
</dbReference>
<evidence type="ECO:0000313" key="4">
    <source>
        <dbReference type="Proteomes" id="UP000619260"/>
    </source>
</evidence>
<dbReference type="Gene3D" id="3.90.1300.10">
    <property type="entry name" value="Amidase signature (AS) domain"/>
    <property type="match status" value="1"/>
</dbReference>
<dbReference type="AlphaFoldDB" id="A0A8J3YVF1"/>
<evidence type="ECO:0000259" key="1">
    <source>
        <dbReference type="Pfam" id="PF01425"/>
    </source>
</evidence>
<dbReference type="SUPFAM" id="SSF75304">
    <property type="entry name" value="Amidase signature (AS) enzymes"/>
    <property type="match status" value="1"/>
</dbReference>
<feature type="domain" description="Amidase" evidence="1">
    <location>
        <begin position="45"/>
        <end position="415"/>
    </location>
</feature>
<protein>
    <submittedName>
        <fullName evidence="3">Allophanate hydrolase</fullName>
    </submittedName>
</protein>
<dbReference type="InterPro" id="IPR000120">
    <property type="entry name" value="Amidase"/>
</dbReference>
<dbReference type="InterPro" id="IPR053844">
    <property type="entry name" value="AH_C"/>
</dbReference>
<dbReference type="Pfam" id="PF01425">
    <property type="entry name" value="Amidase"/>
    <property type="match status" value="1"/>
</dbReference>
<dbReference type="Gene3D" id="3.10.490.10">
    <property type="entry name" value="Gamma-glutamyl cyclotransferase-like"/>
    <property type="match status" value="1"/>
</dbReference>
<dbReference type="RefSeq" id="WP_203903872.1">
    <property type="nucleotide sequence ID" value="NZ_BOPF01000036.1"/>
</dbReference>